<protein>
    <submittedName>
        <fullName evidence="2 3">Uncharacterized protein</fullName>
    </submittedName>
</protein>
<feature type="compositionally biased region" description="Polar residues" evidence="1">
    <location>
        <begin position="233"/>
        <end position="243"/>
    </location>
</feature>
<feature type="compositionally biased region" description="Basic and acidic residues" evidence="1">
    <location>
        <begin position="63"/>
        <end position="73"/>
    </location>
</feature>
<dbReference type="PANTHER" id="PTHR33914:SF2">
    <property type="entry name" value="OS02G0582100 PROTEIN"/>
    <property type="match status" value="1"/>
</dbReference>
<dbReference type="RefSeq" id="XP_024369931.1">
    <property type="nucleotide sequence ID" value="XM_024514163.2"/>
</dbReference>
<organism evidence="2">
    <name type="scientific">Physcomitrium patens</name>
    <name type="common">Spreading-leaved earth moss</name>
    <name type="synonym">Physcomitrella patens</name>
    <dbReference type="NCBI Taxonomy" id="3218"/>
    <lineage>
        <taxon>Eukaryota</taxon>
        <taxon>Viridiplantae</taxon>
        <taxon>Streptophyta</taxon>
        <taxon>Embryophyta</taxon>
        <taxon>Bryophyta</taxon>
        <taxon>Bryophytina</taxon>
        <taxon>Bryopsida</taxon>
        <taxon>Funariidae</taxon>
        <taxon>Funariales</taxon>
        <taxon>Funariaceae</taxon>
        <taxon>Physcomitrium</taxon>
    </lineage>
</organism>
<sequence>MGSSMAEVAPEVSIVEEMVKNSEDNHCMIFKCSSGGELDRRSGQMDTQMDERNPSEVSAFRSAENKKVHENHDPLNNWGYKPGEPDYTLKGNGNAVSQVHENGDGDLPSFSIKRLRRLPHRVSPDNQPSTLALRCELIESVVDQNRVHDEKEIKRGVGENVTDALSGGRIEAGSNCPPPLQAEATVHQRQNLSDPDIVDTGHCSGDSVSLSQQISKLANITSTRDDVGDAQEGSPNVLKQGTSPIFPPGVLNGEIRDNEPVKVGNEGTEPQNPSSSGSDSAEKPLDPNFPDGVVANQLSSETKGQTGSILDREMAAVNGDGSAASEHASDSSNLSRGDDGRWLSTSPSAVPSSVLEPPARRLQVDDTVQGNEAPGNSDMASSSAGQGSVSEMASSGNASAVTPTEDLKPDALTENDGIIRDVVISVASTELPEAPSSGIVQILAPVTGSRFGSPGETTDEETDSPRSSEGFSYPDSDMMALPYSGQNMYPARYSYAQSQNGPSILQYAGSVSLRSDSSTTSNRSFAFPILAPPDYNSSPVRMAKPDPRYLRRKSRWGSCCFFSLCRSGSKY</sequence>
<dbReference type="GO" id="GO:0009786">
    <property type="term" value="P:regulation of asymmetric cell division"/>
    <property type="evidence" value="ECO:0007669"/>
    <property type="project" value="InterPro"/>
</dbReference>
<dbReference type="Gramene" id="Pp3c3_14390V3.2">
    <property type="protein sequence ID" value="Pp3c3_14390V3.2"/>
    <property type="gene ID" value="Pp3c3_14390"/>
</dbReference>
<dbReference type="Proteomes" id="UP000006727">
    <property type="component" value="Chromosome 3"/>
</dbReference>
<reference evidence="3" key="3">
    <citation type="submission" date="2020-12" db="UniProtKB">
        <authorList>
            <consortium name="EnsemblPlants"/>
        </authorList>
    </citation>
    <scope>IDENTIFICATION</scope>
</reference>
<feature type="compositionally biased region" description="Polar residues" evidence="1">
    <location>
        <begin position="268"/>
        <end position="279"/>
    </location>
</feature>
<feature type="compositionally biased region" description="Polar residues" evidence="1">
    <location>
        <begin position="378"/>
        <end position="402"/>
    </location>
</feature>
<feature type="region of interest" description="Disordered" evidence="1">
    <location>
        <begin position="221"/>
        <end position="413"/>
    </location>
</feature>
<dbReference type="RefSeq" id="XP_024369930.1">
    <property type="nucleotide sequence ID" value="XM_024514162.2"/>
</dbReference>
<gene>
    <name evidence="3" type="primary">LOC112279574</name>
    <name evidence="2" type="ORF">PHYPA_004418</name>
</gene>
<dbReference type="eggNOG" id="ENOG502QWDI">
    <property type="taxonomic scope" value="Eukaryota"/>
</dbReference>
<evidence type="ECO:0000313" key="4">
    <source>
        <dbReference type="Proteomes" id="UP000006727"/>
    </source>
</evidence>
<dbReference type="KEGG" id="ppp:112279574"/>
<feature type="region of interest" description="Disordered" evidence="1">
    <location>
        <begin position="447"/>
        <end position="475"/>
    </location>
</feature>
<feature type="region of interest" description="Disordered" evidence="1">
    <location>
        <begin position="33"/>
        <end position="94"/>
    </location>
</feature>
<proteinExistence type="predicted"/>
<dbReference type="EnsemblPlants" id="Pp3c3_14390V3.1">
    <property type="protein sequence ID" value="Pp3c3_14390V3.1"/>
    <property type="gene ID" value="Pp3c3_14390"/>
</dbReference>
<dbReference type="InterPro" id="IPR040378">
    <property type="entry name" value="BASL"/>
</dbReference>
<dbReference type="EnsemblPlants" id="Pp3c3_14390V3.2">
    <property type="protein sequence ID" value="Pp3c3_14390V3.2"/>
    <property type="gene ID" value="Pp3c3_14390"/>
</dbReference>
<feature type="compositionally biased region" description="Basic and acidic residues" evidence="1">
    <location>
        <begin position="37"/>
        <end position="54"/>
    </location>
</feature>
<evidence type="ECO:0000256" key="1">
    <source>
        <dbReference type="SAM" id="MobiDB-lite"/>
    </source>
</evidence>
<evidence type="ECO:0000313" key="3">
    <source>
        <dbReference type="EnsemblPlants" id="Pp3c3_14390V3.1"/>
    </source>
</evidence>
<dbReference type="HOGENOM" id="CLU_476014_0_0_1"/>
<dbReference type="EMBL" id="ABEU02000003">
    <property type="protein sequence ID" value="PNR57424.1"/>
    <property type="molecule type" value="Genomic_DNA"/>
</dbReference>
<dbReference type="PaxDb" id="3218-PP1S25_106V6.1"/>
<reference evidence="2 4" key="2">
    <citation type="journal article" date="2018" name="Plant J.">
        <title>The Physcomitrella patens chromosome-scale assembly reveals moss genome structure and evolution.</title>
        <authorList>
            <person name="Lang D."/>
            <person name="Ullrich K.K."/>
            <person name="Murat F."/>
            <person name="Fuchs J."/>
            <person name="Jenkins J."/>
            <person name="Haas F.B."/>
            <person name="Piednoel M."/>
            <person name="Gundlach H."/>
            <person name="Van Bel M."/>
            <person name="Meyberg R."/>
            <person name="Vives C."/>
            <person name="Morata J."/>
            <person name="Symeonidi A."/>
            <person name="Hiss M."/>
            <person name="Muchero W."/>
            <person name="Kamisugi Y."/>
            <person name="Saleh O."/>
            <person name="Blanc G."/>
            <person name="Decker E.L."/>
            <person name="van Gessel N."/>
            <person name="Grimwood J."/>
            <person name="Hayes R.D."/>
            <person name="Graham S.W."/>
            <person name="Gunter L.E."/>
            <person name="McDaniel S.F."/>
            <person name="Hoernstein S.N.W."/>
            <person name="Larsson A."/>
            <person name="Li F.W."/>
            <person name="Perroud P.F."/>
            <person name="Phillips J."/>
            <person name="Ranjan P."/>
            <person name="Rokshar D.S."/>
            <person name="Rothfels C.J."/>
            <person name="Schneider L."/>
            <person name="Shu S."/>
            <person name="Stevenson D.W."/>
            <person name="Thummler F."/>
            <person name="Tillich M."/>
            <person name="Villarreal Aguilar J.C."/>
            <person name="Widiez T."/>
            <person name="Wong G.K."/>
            <person name="Wymore A."/>
            <person name="Zhang Y."/>
            <person name="Zimmer A.D."/>
            <person name="Quatrano R.S."/>
            <person name="Mayer K.F.X."/>
            <person name="Goodstein D."/>
            <person name="Casacuberta J.M."/>
            <person name="Vandepoele K."/>
            <person name="Reski R."/>
            <person name="Cuming A.C."/>
            <person name="Tuskan G.A."/>
            <person name="Maumus F."/>
            <person name="Salse J."/>
            <person name="Schmutz J."/>
            <person name="Rensing S.A."/>
        </authorList>
    </citation>
    <scope>NUCLEOTIDE SEQUENCE [LARGE SCALE GENOMIC DNA]</scope>
    <source>
        <strain evidence="3 4">cv. Gransden 2004</strain>
    </source>
</reference>
<dbReference type="EnsemblPlants" id="Pp3c3_14390V3.3">
    <property type="protein sequence ID" value="Pp3c3_14390V3.3"/>
    <property type="gene ID" value="Pp3c3_14390"/>
</dbReference>
<dbReference type="GeneID" id="112279574"/>
<keyword evidence="4" id="KW-1185">Reference proteome</keyword>
<dbReference type="PANTHER" id="PTHR33914">
    <property type="entry name" value="18S PRE-RIBOSOMAL ASSEMBLY PROTEIN GAR2-LIKE PROTEIN"/>
    <property type="match status" value="1"/>
</dbReference>
<dbReference type="OrthoDB" id="1300198at2759"/>
<dbReference type="AlphaFoldDB" id="A9RS46"/>
<dbReference type="Gramene" id="Pp3c3_14390V3.1">
    <property type="protein sequence ID" value="Pp3c3_14390V3.1"/>
    <property type="gene ID" value="Pp3c3_14390"/>
</dbReference>
<dbReference type="Gramene" id="Pp3c3_14390V3.3">
    <property type="protein sequence ID" value="Pp3c3_14390V3.3"/>
    <property type="gene ID" value="Pp3c3_14390"/>
</dbReference>
<feature type="compositionally biased region" description="Polar residues" evidence="1">
    <location>
        <begin position="296"/>
        <end position="308"/>
    </location>
</feature>
<accession>A9RS46</accession>
<reference evidence="2 4" key="1">
    <citation type="journal article" date="2008" name="Science">
        <title>The Physcomitrella genome reveals evolutionary insights into the conquest of land by plants.</title>
        <authorList>
            <person name="Rensing S."/>
            <person name="Lang D."/>
            <person name="Zimmer A."/>
            <person name="Terry A."/>
            <person name="Salamov A."/>
            <person name="Shapiro H."/>
            <person name="Nishiyama T."/>
            <person name="Perroud P.-F."/>
            <person name="Lindquist E."/>
            <person name="Kamisugi Y."/>
            <person name="Tanahashi T."/>
            <person name="Sakakibara K."/>
            <person name="Fujita T."/>
            <person name="Oishi K."/>
            <person name="Shin-I T."/>
            <person name="Kuroki Y."/>
            <person name="Toyoda A."/>
            <person name="Suzuki Y."/>
            <person name="Hashimoto A."/>
            <person name="Yamaguchi K."/>
            <person name="Sugano A."/>
            <person name="Kohara Y."/>
            <person name="Fujiyama A."/>
            <person name="Anterola A."/>
            <person name="Aoki S."/>
            <person name="Ashton N."/>
            <person name="Barbazuk W.B."/>
            <person name="Barker E."/>
            <person name="Bennetzen J."/>
            <person name="Bezanilla M."/>
            <person name="Blankenship R."/>
            <person name="Cho S.H."/>
            <person name="Dutcher S."/>
            <person name="Estelle M."/>
            <person name="Fawcett J.A."/>
            <person name="Gundlach H."/>
            <person name="Hanada K."/>
            <person name="Heyl A."/>
            <person name="Hicks K.A."/>
            <person name="Hugh J."/>
            <person name="Lohr M."/>
            <person name="Mayer K."/>
            <person name="Melkozernov A."/>
            <person name="Murata T."/>
            <person name="Nelson D."/>
            <person name="Pils B."/>
            <person name="Prigge M."/>
            <person name="Reiss B."/>
            <person name="Renner T."/>
            <person name="Rombauts S."/>
            <person name="Rushton P."/>
            <person name="Sanderfoot A."/>
            <person name="Schween G."/>
            <person name="Shiu S.-H."/>
            <person name="Stueber K."/>
            <person name="Theodoulou F.L."/>
            <person name="Tu H."/>
            <person name="Van de Peer Y."/>
            <person name="Verrier P.J."/>
            <person name="Waters E."/>
            <person name="Wood A."/>
            <person name="Yang L."/>
            <person name="Cove D."/>
            <person name="Cuming A."/>
            <person name="Hasebe M."/>
            <person name="Lucas S."/>
            <person name="Mishler D.B."/>
            <person name="Reski R."/>
            <person name="Grigoriev I."/>
            <person name="Quatrano R.S."/>
            <person name="Boore J.L."/>
        </authorList>
    </citation>
    <scope>NUCLEOTIDE SEQUENCE [LARGE SCALE GENOMIC DNA]</scope>
    <source>
        <strain evidence="3 4">cv. Gransden 2004</strain>
    </source>
</reference>
<name>A9RS46_PHYPA</name>
<evidence type="ECO:0000313" key="2">
    <source>
        <dbReference type="EMBL" id="PNR57424.1"/>
    </source>
</evidence>